<dbReference type="AlphaFoldDB" id="A0A5C3NY14"/>
<evidence type="ECO:0000256" key="1">
    <source>
        <dbReference type="SAM" id="Coils"/>
    </source>
</evidence>
<reference evidence="3 4" key="1">
    <citation type="journal article" date="2019" name="Nat. Ecol. Evol.">
        <title>Megaphylogeny resolves global patterns of mushroom evolution.</title>
        <authorList>
            <person name="Varga T."/>
            <person name="Krizsan K."/>
            <person name="Foldi C."/>
            <person name="Dima B."/>
            <person name="Sanchez-Garcia M."/>
            <person name="Sanchez-Ramirez S."/>
            <person name="Szollosi G.J."/>
            <person name="Szarkandi J.G."/>
            <person name="Papp V."/>
            <person name="Albert L."/>
            <person name="Andreopoulos W."/>
            <person name="Angelini C."/>
            <person name="Antonin V."/>
            <person name="Barry K.W."/>
            <person name="Bougher N.L."/>
            <person name="Buchanan P."/>
            <person name="Buyck B."/>
            <person name="Bense V."/>
            <person name="Catcheside P."/>
            <person name="Chovatia M."/>
            <person name="Cooper J."/>
            <person name="Damon W."/>
            <person name="Desjardin D."/>
            <person name="Finy P."/>
            <person name="Geml J."/>
            <person name="Haridas S."/>
            <person name="Hughes K."/>
            <person name="Justo A."/>
            <person name="Karasinski D."/>
            <person name="Kautmanova I."/>
            <person name="Kiss B."/>
            <person name="Kocsube S."/>
            <person name="Kotiranta H."/>
            <person name="LaButti K.M."/>
            <person name="Lechner B.E."/>
            <person name="Liimatainen K."/>
            <person name="Lipzen A."/>
            <person name="Lukacs Z."/>
            <person name="Mihaltcheva S."/>
            <person name="Morgado L.N."/>
            <person name="Niskanen T."/>
            <person name="Noordeloos M.E."/>
            <person name="Ohm R.A."/>
            <person name="Ortiz-Santana B."/>
            <person name="Ovrebo C."/>
            <person name="Racz N."/>
            <person name="Riley R."/>
            <person name="Savchenko A."/>
            <person name="Shiryaev A."/>
            <person name="Soop K."/>
            <person name="Spirin V."/>
            <person name="Szebenyi C."/>
            <person name="Tomsovsky M."/>
            <person name="Tulloss R.E."/>
            <person name="Uehling J."/>
            <person name="Grigoriev I.V."/>
            <person name="Vagvolgyi C."/>
            <person name="Papp T."/>
            <person name="Martin F.M."/>
            <person name="Miettinen O."/>
            <person name="Hibbett D.S."/>
            <person name="Nagy L.G."/>
        </authorList>
    </citation>
    <scope>NUCLEOTIDE SEQUENCE [LARGE SCALE GENOMIC DNA]</scope>
    <source>
        <strain evidence="3 4">HHB13444</strain>
    </source>
</reference>
<organism evidence="3 4">
    <name type="scientific">Polyporus arcularius HHB13444</name>
    <dbReference type="NCBI Taxonomy" id="1314778"/>
    <lineage>
        <taxon>Eukaryota</taxon>
        <taxon>Fungi</taxon>
        <taxon>Dikarya</taxon>
        <taxon>Basidiomycota</taxon>
        <taxon>Agaricomycotina</taxon>
        <taxon>Agaricomycetes</taxon>
        <taxon>Polyporales</taxon>
        <taxon>Polyporaceae</taxon>
        <taxon>Polyporus</taxon>
    </lineage>
</organism>
<dbReference type="STRING" id="1314778.A0A5C3NY14"/>
<keyword evidence="4" id="KW-1185">Reference proteome</keyword>
<feature type="compositionally biased region" description="Pro residues" evidence="2">
    <location>
        <begin position="1"/>
        <end position="10"/>
    </location>
</feature>
<dbReference type="PANTHER" id="PTHR46579:SF1">
    <property type="entry name" value="F5_8 TYPE C DOMAIN-CONTAINING PROTEIN"/>
    <property type="match status" value="1"/>
</dbReference>
<dbReference type="EMBL" id="ML211629">
    <property type="protein sequence ID" value="TFK81258.1"/>
    <property type="molecule type" value="Genomic_DNA"/>
</dbReference>
<dbReference type="InParanoid" id="A0A5C3NY14"/>
<dbReference type="Pfam" id="PF02992">
    <property type="entry name" value="Transposase_21"/>
    <property type="match status" value="1"/>
</dbReference>
<protein>
    <submittedName>
        <fullName evidence="3">Uncharacterized protein</fullName>
    </submittedName>
</protein>
<keyword evidence="1" id="KW-0175">Coiled coil</keyword>
<evidence type="ECO:0000313" key="4">
    <source>
        <dbReference type="Proteomes" id="UP000308197"/>
    </source>
</evidence>
<dbReference type="Proteomes" id="UP000308197">
    <property type="component" value="Unassembled WGS sequence"/>
</dbReference>
<sequence length="957" mass="106663">MRPVSLPPDPGRQEQPASPIQSAAPGQPAGPEQSTALGQPAAPVQSAAEDGSAATGSQDDSDTQSDIPGLSKAEHPLFARALKLPELPIQKVPSKAFSDAHDKWYIRSIIVLIAFLHTRHHVTFRACDITLFALRTIFVALDLIDKNDDMPATLKTAFTRLKVEDRFHVLPECSRCRRIFKPGTKHHVKCPSCNNPLYLRTSPNTLMRLLGRTQPEPIAKAVTPLRLLSRVLAYVVTQPGMETALDAWRSRTPPPPGEYHSIHDGKCWKTIKGSDSRPFFGPEGADELRIGVILHADGFQASTSIFSSSYSTGAISFSIPNLPPAVRYRVNSMILSALTDGPKEPDAEELQYWLELMVDDLLMLYHRGIDVNKRDSRPAGRCCRVALVCTCADHPAMCKVGGFADKGHNNAPCTQGTVKTADMFSDECLSGGCPPRTHEEHLRLATEWRKLEDPSERSEHFKINGARWSELLRLPYYDSVRMTVVDPMHNLLLGVAKNQWYACWIKTQALRPDTKAGTKRELTVLHEFLNTFRVPAWVGRLPMKVGEPAGGNLTADEYKLLITCVCPLLPLMWQRGLPEARKDHAAVLVKHKDDVENYDVAIEKHKCDLAQLEVQLEAEDLEPKPRTALEKKLSKLKKKTPVAPTKPLPRMREEEIPLMLKLATAIKLLLGSSTTLAQRERGSKILFEYLVSYKEIYGLDAMMPNHHFAAHIPDQLDLFGTVSEVWAFIAERLNLTLRSSNTNGRKGGLLEVSMMRAFYRNNEVCSIVEYIATIQKDGSAATEAIIKLARKMLHNAREARGTVEATAAIADTPEGAVRQDACQTTLIGIGEKSEHTRELEFPLRDEILKFYRANPPRTADPPSLFHMHDCQAPRDGPFLSTSAHTLSYVVLRARRITPLGDSSIVRVMLPNHGYLAGNVVRFLFHEQFGRPEPALFAEMQWMIPQDMPGDGNDPWAD</sequence>
<feature type="coiled-coil region" evidence="1">
    <location>
        <begin position="595"/>
        <end position="622"/>
    </location>
</feature>
<evidence type="ECO:0000256" key="2">
    <source>
        <dbReference type="SAM" id="MobiDB-lite"/>
    </source>
</evidence>
<dbReference type="PANTHER" id="PTHR46579">
    <property type="entry name" value="F5/8 TYPE C DOMAIN-CONTAINING PROTEIN-RELATED"/>
    <property type="match status" value="1"/>
</dbReference>
<evidence type="ECO:0000313" key="3">
    <source>
        <dbReference type="EMBL" id="TFK81258.1"/>
    </source>
</evidence>
<gene>
    <name evidence="3" type="ORF">K466DRAFT_502435</name>
</gene>
<accession>A0A5C3NY14</accession>
<dbReference type="InterPro" id="IPR004242">
    <property type="entry name" value="Transposase_21"/>
</dbReference>
<name>A0A5C3NY14_9APHY</name>
<feature type="region of interest" description="Disordered" evidence="2">
    <location>
        <begin position="1"/>
        <end position="70"/>
    </location>
</feature>
<proteinExistence type="predicted"/>